<feature type="transmembrane region" description="Helical" evidence="5">
    <location>
        <begin position="110"/>
        <end position="128"/>
    </location>
</feature>
<keyword evidence="7" id="KW-1185">Reference proteome</keyword>
<dbReference type="Proteomes" id="UP001595897">
    <property type="component" value="Unassembled WGS sequence"/>
</dbReference>
<dbReference type="PANTHER" id="PTHR35814">
    <property type="match status" value="1"/>
</dbReference>
<dbReference type="SUPFAM" id="SSF161084">
    <property type="entry name" value="MAPEG domain-like"/>
    <property type="match status" value="1"/>
</dbReference>
<keyword evidence="4 5" id="KW-0472">Membrane</keyword>
<dbReference type="Pfam" id="PF01124">
    <property type="entry name" value="MAPEG"/>
    <property type="match status" value="1"/>
</dbReference>
<dbReference type="PANTHER" id="PTHR35814:SF1">
    <property type="entry name" value="GLUTATHIONE S-TRANSFERASE-RELATED"/>
    <property type="match status" value="1"/>
</dbReference>
<feature type="transmembrane region" description="Helical" evidence="5">
    <location>
        <begin position="12"/>
        <end position="30"/>
    </location>
</feature>
<dbReference type="Gene3D" id="1.20.120.550">
    <property type="entry name" value="Membrane associated eicosanoid/glutathione metabolism-like domain"/>
    <property type="match status" value="1"/>
</dbReference>
<organism evidence="6 7">
    <name type="scientific">Glaciecola siphonariae</name>
    <dbReference type="NCBI Taxonomy" id="521012"/>
    <lineage>
        <taxon>Bacteria</taxon>
        <taxon>Pseudomonadati</taxon>
        <taxon>Pseudomonadota</taxon>
        <taxon>Gammaproteobacteria</taxon>
        <taxon>Alteromonadales</taxon>
        <taxon>Alteromonadaceae</taxon>
        <taxon>Glaciecola</taxon>
    </lineage>
</organism>
<proteinExistence type="predicted"/>
<evidence type="ECO:0000256" key="2">
    <source>
        <dbReference type="ARBA" id="ARBA00022692"/>
    </source>
</evidence>
<dbReference type="InterPro" id="IPR001129">
    <property type="entry name" value="Membr-assoc_MAPEG"/>
</dbReference>
<dbReference type="InterPro" id="IPR023352">
    <property type="entry name" value="MAPEG-like_dom_sf"/>
</dbReference>
<comment type="subcellular location">
    <subcellularLocation>
        <location evidence="1">Membrane</location>
    </subcellularLocation>
</comment>
<evidence type="ECO:0000256" key="3">
    <source>
        <dbReference type="ARBA" id="ARBA00022989"/>
    </source>
</evidence>
<feature type="transmembrane region" description="Helical" evidence="5">
    <location>
        <begin position="80"/>
        <end position="98"/>
    </location>
</feature>
<keyword evidence="2 5" id="KW-0812">Transmembrane</keyword>
<accession>A0ABV9LQ97</accession>
<sequence length="131" mass="14506">MDSLSILHTSPLYIALLGLLFIPFTMRAGLYRLKSKIFIGTGDDPEMLRRVRGQANFIETVPIAVFILIAMEMLGASALWLHSLGIALILGRIFHYIGLTEIGPSIFRPIGMFATIVMILTGAIWILLSFV</sequence>
<dbReference type="EMBL" id="JBHSGU010000001">
    <property type="protein sequence ID" value="MFC4698676.1"/>
    <property type="molecule type" value="Genomic_DNA"/>
</dbReference>
<comment type="caution">
    <text evidence="6">The sequence shown here is derived from an EMBL/GenBank/DDBJ whole genome shotgun (WGS) entry which is preliminary data.</text>
</comment>
<evidence type="ECO:0000313" key="7">
    <source>
        <dbReference type="Proteomes" id="UP001595897"/>
    </source>
</evidence>
<reference evidence="7" key="1">
    <citation type="journal article" date="2019" name="Int. J. Syst. Evol. Microbiol.">
        <title>The Global Catalogue of Microorganisms (GCM) 10K type strain sequencing project: providing services to taxonomists for standard genome sequencing and annotation.</title>
        <authorList>
            <consortium name="The Broad Institute Genomics Platform"/>
            <consortium name="The Broad Institute Genome Sequencing Center for Infectious Disease"/>
            <person name="Wu L."/>
            <person name="Ma J."/>
        </authorList>
    </citation>
    <scope>NUCLEOTIDE SEQUENCE [LARGE SCALE GENOMIC DNA]</scope>
    <source>
        <strain evidence="7">KACC 12507</strain>
    </source>
</reference>
<evidence type="ECO:0000313" key="6">
    <source>
        <dbReference type="EMBL" id="MFC4698676.1"/>
    </source>
</evidence>
<keyword evidence="3 5" id="KW-1133">Transmembrane helix</keyword>
<gene>
    <name evidence="6" type="ORF">ACFO4O_00695</name>
</gene>
<name>A0ABV9LQ97_9ALTE</name>
<feature type="transmembrane region" description="Helical" evidence="5">
    <location>
        <begin position="57"/>
        <end position="74"/>
    </location>
</feature>
<evidence type="ECO:0000256" key="1">
    <source>
        <dbReference type="ARBA" id="ARBA00004370"/>
    </source>
</evidence>
<evidence type="ECO:0000256" key="4">
    <source>
        <dbReference type="ARBA" id="ARBA00023136"/>
    </source>
</evidence>
<dbReference type="RefSeq" id="WP_382405297.1">
    <property type="nucleotide sequence ID" value="NZ_JBHSGU010000001.1"/>
</dbReference>
<evidence type="ECO:0000256" key="5">
    <source>
        <dbReference type="SAM" id="Phobius"/>
    </source>
</evidence>
<protein>
    <submittedName>
        <fullName evidence="6">MAPEG family protein</fullName>
    </submittedName>
</protein>